<sequence>MKNNKYYFKIIVRAGNFKTAAMLSQVRTISSKRLWKVIDKIGEKPFGHLKTALDKAVLK</sequence>
<dbReference type="EMBL" id="PCXM01000004">
    <property type="protein sequence ID" value="PIR40351.1"/>
    <property type="molecule type" value="Genomic_DNA"/>
</dbReference>
<proteinExistence type="predicted"/>
<organism evidence="1 2">
    <name type="scientific">Candidatus Zambryskibacteria bacterium CG10_big_fil_rev_8_21_14_0_10_34_34</name>
    <dbReference type="NCBI Taxonomy" id="1975114"/>
    <lineage>
        <taxon>Bacteria</taxon>
        <taxon>Candidatus Zambryskiibacteriota</taxon>
    </lineage>
</organism>
<dbReference type="Proteomes" id="UP000230828">
    <property type="component" value="Unassembled WGS sequence"/>
</dbReference>
<reference evidence="1 2" key="1">
    <citation type="submission" date="2017-09" db="EMBL/GenBank/DDBJ databases">
        <title>Depth-based differentiation of microbial function through sediment-hosted aquifers and enrichment of novel symbionts in the deep terrestrial subsurface.</title>
        <authorList>
            <person name="Probst A.J."/>
            <person name="Ladd B."/>
            <person name="Jarett J.K."/>
            <person name="Geller-Mcgrath D.E."/>
            <person name="Sieber C.M."/>
            <person name="Emerson J.B."/>
            <person name="Anantharaman K."/>
            <person name="Thomas B.C."/>
            <person name="Malmstrom R."/>
            <person name="Stieglmeier M."/>
            <person name="Klingl A."/>
            <person name="Woyke T."/>
            <person name="Ryan C.M."/>
            <person name="Banfield J.F."/>
        </authorList>
    </citation>
    <scope>NUCLEOTIDE SEQUENCE [LARGE SCALE GENOMIC DNA]</scope>
    <source>
        <strain evidence="1">CG10_big_fil_rev_8_21_14_0_10_34_34</strain>
    </source>
</reference>
<evidence type="ECO:0000313" key="2">
    <source>
        <dbReference type="Proteomes" id="UP000230828"/>
    </source>
</evidence>
<gene>
    <name evidence="1" type="ORF">COV33_00205</name>
</gene>
<name>A0A2H0R1E6_9BACT</name>
<evidence type="ECO:0000313" key="1">
    <source>
        <dbReference type="EMBL" id="PIR40351.1"/>
    </source>
</evidence>
<comment type="caution">
    <text evidence="1">The sequence shown here is derived from an EMBL/GenBank/DDBJ whole genome shotgun (WGS) entry which is preliminary data.</text>
</comment>
<protein>
    <submittedName>
        <fullName evidence="1">Uncharacterized protein</fullName>
    </submittedName>
</protein>
<accession>A0A2H0R1E6</accession>
<dbReference type="AlphaFoldDB" id="A0A2H0R1E6"/>